<feature type="compositionally biased region" description="Basic and acidic residues" evidence="1">
    <location>
        <begin position="618"/>
        <end position="678"/>
    </location>
</feature>
<dbReference type="CDD" id="cd00072">
    <property type="entry name" value="GYF"/>
    <property type="match status" value="1"/>
</dbReference>
<dbReference type="Gene3D" id="3.30.1490.40">
    <property type="match status" value="1"/>
</dbReference>
<dbReference type="PANTHER" id="PTHR14445:SF36">
    <property type="entry name" value="FI03272P-RELATED"/>
    <property type="match status" value="1"/>
</dbReference>
<dbReference type="CDD" id="cd22249">
    <property type="entry name" value="UDM1_RNF168_RNF169-like"/>
    <property type="match status" value="1"/>
</dbReference>
<name>A0A0N5B171_9BILA</name>
<reference evidence="4" key="1">
    <citation type="submission" date="2017-02" db="UniProtKB">
        <authorList>
            <consortium name="WormBaseParasite"/>
        </authorList>
    </citation>
    <scope>IDENTIFICATION</scope>
</reference>
<feature type="region of interest" description="Disordered" evidence="1">
    <location>
        <begin position="618"/>
        <end position="704"/>
    </location>
</feature>
<feature type="compositionally biased region" description="Basic and acidic residues" evidence="1">
    <location>
        <begin position="991"/>
        <end position="1003"/>
    </location>
</feature>
<dbReference type="PROSITE" id="PS50829">
    <property type="entry name" value="GYF"/>
    <property type="match status" value="1"/>
</dbReference>
<dbReference type="GO" id="GO:0005829">
    <property type="term" value="C:cytosol"/>
    <property type="evidence" value="ECO:0007669"/>
    <property type="project" value="TreeGrafter"/>
</dbReference>
<protein>
    <submittedName>
        <fullName evidence="4">GYF domain-containing protein</fullName>
    </submittedName>
</protein>
<evidence type="ECO:0000259" key="2">
    <source>
        <dbReference type="PROSITE" id="PS50829"/>
    </source>
</evidence>
<proteinExistence type="predicted"/>
<dbReference type="Pfam" id="PF02213">
    <property type="entry name" value="GYF"/>
    <property type="match status" value="1"/>
</dbReference>
<dbReference type="AlphaFoldDB" id="A0A0N5B171"/>
<dbReference type="SMART" id="SM00444">
    <property type="entry name" value="GYF"/>
    <property type="match status" value="1"/>
</dbReference>
<feature type="compositionally biased region" description="Polar residues" evidence="1">
    <location>
        <begin position="265"/>
        <end position="284"/>
    </location>
</feature>
<organism evidence="3 4">
    <name type="scientific">Syphacia muris</name>
    <dbReference type="NCBI Taxonomy" id="451379"/>
    <lineage>
        <taxon>Eukaryota</taxon>
        <taxon>Metazoa</taxon>
        <taxon>Ecdysozoa</taxon>
        <taxon>Nematoda</taxon>
        <taxon>Chromadorea</taxon>
        <taxon>Rhabditida</taxon>
        <taxon>Spirurina</taxon>
        <taxon>Oxyuridomorpha</taxon>
        <taxon>Oxyuroidea</taxon>
        <taxon>Oxyuridae</taxon>
        <taxon>Syphacia</taxon>
    </lineage>
</organism>
<dbReference type="STRING" id="451379.A0A0N5B171"/>
<dbReference type="WBParaSite" id="SMUV_0001102301-mRNA-1">
    <property type="protein sequence ID" value="SMUV_0001102301-mRNA-1"/>
    <property type="gene ID" value="SMUV_0001102301"/>
</dbReference>
<keyword evidence="3" id="KW-1185">Reference proteome</keyword>
<dbReference type="SUPFAM" id="SSF55277">
    <property type="entry name" value="GYF domain"/>
    <property type="match status" value="1"/>
</dbReference>
<dbReference type="Proteomes" id="UP000046393">
    <property type="component" value="Unplaced"/>
</dbReference>
<sequence>MRLTTAPNNNVSGVVGKLSMNRVDAPALDAAQDYPLSEPIFVRNRYGREDLLALLPKDSKYPDGLQKCQFFIEIPQQPIVLTPLTEAETVINYDFVNMSAFEIFLCKSRLQHNINSSKAMSALSYAERAAIASSNVAGQEKANVSIGTTGQVSQTFWTSGGQSVGRGGGQGTRGGFGVFRGRGGQVLSAGGHSSNLADGSSGNRYAYSRGRANAAVGRGGSTATFNSRAQGLYDPRDPRDRPRQRIRSVSDDSTSPLMSAPVNIGTGQSADDSSSPGNGWSQVPNRGGWRKFNAAGATGMHQHSSIDSPPVNRSLMPEWMVDEQEKGSGSVVAQSGSFDENGQFKASDSGSPKISASSTSCSIIGKLGCPKDNKSYVSLNYDIMPEDVQVAQRPLATAVNSAVPEDEWYYVDPRNSLQGPFLTSHMEAWFKSGYFSPELNVRRGSGPNSHFQTLGELIQINAASPFRSKPVEPAPIVPVHLSLQSQSHDISSNPWTGEISESLFKAAEVEEQRQKLEEKQRRVAEKEKELKEMQENLKRQEEERLMKVREMELKLQKQQEELARREAEERKRTMEREREIEAERKRIAEEIERVKREELEKQRRLDEELRAAREKEFERMKAETERLRCEKEKEEAARRAAEKAEEEARMLIALEEQKKKELEHRERERGRRSNEARKQNPTAPASFVGASAPTAVGSASAEVPANDTNVTSKIEVTEAYAPAVKVKPANSGGQSSGSKMWHASYRTGEEKLITPKVAPWQSSTDAISQSGKREKSLLEIQQEEERQLLAEIKQKQEVSGNIRNNVVSGANVGGVWAASPQKLLWNQSGQMPSPTTKTIAWGGAGIHQEAHPTISLLFDGPSLETSNKKSKKSLSSPTKGAKAGGKDAWQTASKQDNSKIEQEKKNFFNVFQTVKNLFKQSAMTNSSDGFTNWVIQRVKQLNSQVDADVLAGFIENVDNPDEVEDYIIGYLGDSIQVKEFIREFLAKRGDARSKKRAPVKDDLSGPAPAADPSLGSTGNGFGGSGGNSQQHANSGGKKKRKGKGGKLIVDGACLGFKGTADSNRVNIGEIATISAMEVGHR</sequence>
<feature type="compositionally biased region" description="Gly residues" evidence="1">
    <location>
        <begin position="1017"/>
        <end position="1026"/>
    </location>
</feature>
<evidence type="ECO:0000256" key="1">
    <source>
        <dbReference type="SAM" id="MobiDB-lite"/>
    </source>
</evidence>
<evidence type="ECO:0000313" key="4">
    <source>
        <dbReference type="WBParaSite" id="SMUV_0001102301-mRNA-1"/>
    </source>
</evidence>
<evidence type="ECO:0000313" key="3">
    <source>
        <dbReference type="Proteomes" id="UP000046393"/>
    </source>
</evidence>
<feature type="domain" description="GYF" evidence="2">
    <location>
        <begin position="405"/>
        <end position="455"/>
    </location>
</feature>
<feature type="region of interest" description="Disordered" evidence="1">
    <location>
        <begin position="215"/>
        <end position="313"/>
    </location>
</feature>
<feature type="compositionally biased region" description="Basic and acidic residues" evidence="1">
    <location>
        <begin position="234"/>
        <end position="243"/>
    </location>
</feature>
<dbReference type="InterPro" id="IPR051640">
    <property type="entry name" value="GRB10-interact_GYF"/>
</dbReference>
<dbReference type="PANTHER" id="PTHR14445">
    <property type="entry name" value="GRB10 INTERACTING GYF PROTEIN"/>
    <property type="match status" value="1"/>
</dbReference>
<feature type="region of interest" description="Disordered" evidence="1">
    <location>
        <begin position="991"/>
        <end position="1044"/>
    </location>
</feature>
<feature type="region of interest" description="Disordered" evidence="1">
    <location>
        <begin position="857"/>
        <end position="896"/>
    </location>
</feature>
<accession>A0A0N5B171</accession>
<dbReference type="InterPro" id="IPR003169">
    <property type="entry name" value="GYF"/>
</dbReference>
<dbReference type="InterPro" id="IPR035445">
    <property type="entry name" value="GYF-like_dom_sf"/>
</dbReference>